<protein>
    <submittedName>
        <fullName evidence="1">Uncharacterized protein</fullName>
    </submittedName>
</protein>
<dbReference type="AlphaFoldDB" id="A0A9Q0M892"/>
<gene>
    <name evidence="1" type="ORF">RDWZM_006536</name>
</gene>
<name>A0A9Q0M892_BLOTA</name>
<evidence type="ECO:0000313" key="2">
    <source>
        <dbReference type="Proteomes" id="UP001142055"/>
    </source>
</evidence>
<dbReference type="EMBL" id="JAPWDV010000002">
    <property type="protein sequence ID" value="KAJ6220724.1"/>
    <property type="molecule type" value="Genomic_DNA"/>
</dbReference>
<organism evidence="1 2">
    <name type="scientific">Blomia tropicalis</name>
    <name type="common">Mite</name>
    <dbReference type="NCBI Taxonomy" id="40697"/>
    <lineage>
        <taxon>Eukaryota</taxon>
        <taxon>Metazoa</taxon>
        <taxon>Ecdysozoa</taxon>
        <taxon>Arthropoda</taxon>
        <taxon>Chelicerata</taxon>
        <taxon>Arachnida</taxon>
        <taxon>Acari</taxon>
        <taxon>Acariformes</taxon>
        <taxon>Sarcoptiformes</taxon>
        <taxon>Astigmata</taxon>
        <taxon>Glycyphagoidea</taxon>
        <taxon>Echimyopodidae</taxon>
        <taxon>Blomia</taxon>
    </lineage>
</organism>
<reference evidence="1" key="1">
    <citation type="submission" date="2022-12" db="EMBL/GenBank/DDBJ databases">
        <title>Genome assemblies of Blomia tropicalis.</title>
        <authorList>
            <person name="Cui Y."/>
        </authorList>
    </citation>
    <scope>NUCLEOTIDE SEQUENCE</scope>
    <source>
        <tissue evidence="1">Adult mites</tissue>
    </source>
</reference>
<dbReference type="Proteomes" id="UP001142055">
    <property type="component" value="Chromosome 2"/>
</dbReference>
<accession>A0A9Q0M892</accession>
<keyword evidence="2" id="KW-1185">Reference proteome</keyword>
<proteinExistence type="predicted"/>
<evidence type="ECO:0000313" key="1">
    <source>
        <dbReference type="EMBL" id="KAJ6220724.1"/>
    </source>
</evidence>
<sequence length="167" mass="18863">MMTTLEPISRPPSVGNMGDVMQQLLDQANQVLGQNVTNNDTNVSNANNPIVQFLTQLIQTMMQIFNQLIRIFSLGMVNSQPSLIRADVRQNDLSINDQDLKSLHAKVHGPDCDCNQFKQDNLSSNNIKRSVKETSEADESIWRHWDSLNAAKLVAQFKQSDPEKRQI</sequence>
<comment type="caution">
    <text evidence="1">The sequence shown here is derived from an EMBL/GenBank/DDBJ whole genome shotgun (WGS) entry which is preliminary data.</text>
</comment>